<keyword evidence="1" id="KW-0175">Coiled coil</keyword>
<comment type="caution">
    <text evidence="3">The sequence shown here is derived from an EMBL/GenBank/DDBJ whole genome shotgun (WGS) entry which is preliminary data.</text>
</comment>
<evidence type="ECO:0000313" key="4">
    <source>
        <dbReference type="Proteomes" id="UP000559256"/>
    </source>
</evidence>
<reference evidence="3 4" key="1">
    <citation type="journal article" date="2020" name="ISME J.">
        <title>Uncovering the hidden diversity of litter-decomposition mechanisms in mushroom-forming fungi.</title>
        <authorList>
            <person name="Floudas D."/>
            <person name="Bentzer J."/>
            <person name="Ahren D."/>
            <person name="Johansson T."/>
            <person name="Persson P."/>
            <person name="Tunlid A."/>
        </authorList>
    </citation>
    <scope>NUCLEOTIDE SEQUENCE [LARGE SCALE GENOMIC DNA]</scope>
    <source>
        <strain evidence="3 4">CBS 291.85</strain>
    </source>
</reference>
<evidence type="ECO:0000256" key="2">
    <source>
        <dbReference type="SAM" id="Phobius"/>
    </source>
</evidence>
<keyword evidence="2" id="KW-0812">Transmembrane</keyword>
<keyword evidence="4" id="KW-1185">Reference proteome</keyword>
<gene>
    <name evidence="3" type="ORF">D9758_012935</name>
</gene>
<sequence length="180" mass="20639">MSTRLALYGQPPPLRSSLFKNPPDGVPPIEELEALQAELKVLKQKSMDRAKKAGEDLKVLEESMRKMKEKEKGKQKAMEKVKRERDCTFVFTSFVSVKVLIHSWSILYLLFVLTLEFLCPQYTVSMAHRVVNVCMDARADMFWTSVNTVVNALALSCGTRPHKYCFTFSCLQHWHPPITT</sequence>
<evidence type="ECO:0000313" key="3">
    <source>
        <dbReference type="EMBL" id="KAF5343538.1"/>
    </source>
</evidence>
<evidence type="ECO:0000256" key="1">
    <source>
        <dbReference type="SAM" id="Coils"/>
    </source>
</evidence>
<name>A0A8H5CMG1_9AGAR</name>
<keyword evidence="2" id="KW-1133">Transmembrane helix</keyword>
<feature type="transmembrane region" description="Helical" evidence="2">
    <location>
        <begin position="88"/>
        <end position="111"/>
    </location>
</feature>
<accession>A0A8H5CMG1</accession>
<protein>
    <submittedName>
        <fullName evidence="3">Uncharacterized protein</fullName>
    </submittedName>
</protein>
<feature type="coiled-coil region" evidence="1">
    <location>
        <begin position="50"/>
        <end position="84"/>
    </location>
</feature>
<proteinExistence type="predicted"/>
<organism evidence="3 4">
    <name type="scientific">Tetrapyrgos nigripes</name>
    <dbReference type="NCBI Taxonomy" id="182062"/>
    <lineage>
        <taxon>Eukaryota</taxon>
        <taxon>Fungi</taxon>
        <taxon>Dikarya</taxon>
        <taxon>Basidiomycota</taxon>
        <taxon>Agaricomycotina</taxon>
        <taxon>Agaricomycetes</taxon>
        <taxon>Agaricomycetidae</taxon>
        <taxon>Agaricales</taxon>
        <taxon>Marasmiineae</taxon>
        <taxon>Marasmiaceae</taxon>
        <taxon>Tetrapyrgos</taxon>
    </lineage>
</organism>
<dbReference type="OrthoDB" id="1232at2759"/>
<dbReference type="EMBL" id="JAACJM010000138">
    <property type="protein sequence ID" value="KAF5343538.1"/>
    <property type="molecule type" value="Genomic_DNA"/>
</dbReference>
<dbReference type="AlphaFoldDB" id="A0A8H5CMG1"/>
<keyword evidence="2" id="KW-0472">Membrane</keyword>
<dbReference type="Proteomes" id="UP000559256">
    <property type="component" value="Unassembled WGS sequence"/>
</dbReference>